<feature type="transmembrane region" description="Helical" evidence="2">
    <location>
        <begin position="67"/>
        <end position="89"/>
    </location>
</feature>
<reference evidence="3 4" key="1">
    <citation type="submission" date="2020-08" db="EMBL/GenBank/DDBJ databases">
        <title>Genomic Encyclopedia of Type Strains, Phase III (KMG-III): the genomes of soil and plant-associated and newly described type strains.</title>
        <authorList>
            <person name="Whitman W."/>
        </authorList>
    </citation>
    <scope>NUCLEOTIDE SEQUENCE [LARGE SCALE GENOMIC DNA]</scope>
    <source>
        <strain evidence="3 4">CECT 3287</strain>
    </source>
</reference>
<evidence type="ECO:0000313" key="3">
    <source>
        <dbReference type="EMBL" id="MBB3100524.1"/>
    </source>
</evidence>
<dbReference type="EMBL" id="JACHXF010000026">
    <property type="protein sequence ID" value="MBB3100524.1"/>
    <property type="molecule type" value="Genomic_DNA"/>
</dbReference>
<gene>
    <name evidence="3" type="ORF">FHR83_008249</name>
</gene>
<keyword evidence="4" id="KW-1185">Reference proteome</keyword>
<keyword evidence="2" id="KW-0472">Membrane</keyword>
<feature type="region of interest" description="Disordered" evidence="1">
    <location>
        <begin position="32"/>
        <end position="55"/>
    </location>
</feature>
<proteinExistence type="predicted"/>
<dbReference type="Proteomes" id="UP000590749">
    <property type="component" value="Unassembled WGS sequence"/>
</dbReference>
<keyword evidence="2" id="KW-0812">Transmembrane</keyword>
<sequence>MQHAGETPDSAVAGEGSGLGARLAAAGVGRADAIPAGPEAPFDARPGGTRTDDGVEKGRTAWWRGGWVIPSAVAVVLVGCLGAAVLRFVDFSGPSRAAQPAPQATPPAGAPAPAATGPLASDQPVRADDDLDQVCGGTFFPAAPKHRGDSPHPTMISVRESLTAENRFTRTLNRVAYGGSAALRRAWAPEPQRAQLVACLDLIGPGKPIRACKSGAEKLSLVEGKYRLTVYEVATRRKVAEAALTGGDRACPFVILTSTGPTLYSAVKDQQLYDVLRTRVEG</sequence>
<name>A0A7W5FJ93_9ACTN</name>
<dbReference type="RefSeq" id="WP_183226577.1">
    <property type="nucleotide sequence ID" value="NZ_BMPW01000027.1"/>
</dbReference>
<organism evidence="3 4">
    <name type="scientific">Actinoplanes campanulatus</name>
    <dbReference type="NCBI Taxonomy" id="113559"/>
    <lineage>
        <taxon>Bacteria</taxon>
        <taxon>Bacillati</taxon>
        <taxon>Actinomycetota</taxon>
        <taxon>Actinomycetes</taxon>
        <taxon>Micromonosporales</taxon>
        <taxon>Micromonosporaceae</taxon>
        <taxon>Actinoplanes</taxon>
    </lineage>
</organism>
<evidence type="ECO:0000256" key="1">
    <source>
        <dbReference type="SAM" id="MobiDB-lite"/>
    </source>
</evidence>
<accession>A0A7W5FJ93</accession>
<keyword evidence="2" id="KW-1133">Transmembrane helix</keyword>
<evidence type="ECO:0000313" key="4">
    <source>
        <dbReference type="Proteomes" id="UP000590749"/>
    </source>
</evidence>
<feature type="region of interest" description="Disordered" evidence="1">
    <location>
        <begin position="95"/>
        <end position="128"/>
    </location>
</feature>
<comment type="caution">
    <text evidence="3">The sequence shown here is derived from an EMBL/GenBank/DDBJ whole genome shotgun (WGS) entry which is preliminary data.</text>
</comment>
<dbReference type="AlphaFoldDB" id="A0A7W5FJ93"/>
<evidence type="ECO:0000256" key="2">
    <source>
        <dbReference type="SAM" id="Phobius"/>
    </source>
</evidence>
<protein>
    <submittedName>
        <fullName evidence="3">Uncharacterized protein</fullName>
    </submittedName>
</protein>